<dbReference type="AlphaFoldDB" id="A0A6L2NAC6"/>
<protein>
    <submittedName>
        <fullName evidence="2">Uncharacterized protein</fullName>
    </submittedName>
</protein>
<evidence type="ECO:0000313" key="2">
    <source>
        <dbReference type="EMBL" id="GEU81585.1"/>
    </source>
</evidence>
<reference evidence="2" key="1">
    <citation type="journal article" date="2019" name="Sci. Rep.">
        <title>Draft genome of Tanacetum cinerariifolium, the natural source of mosquito coil.</title>
        <authorList>
            <person name="Yamashiro T."/>
            <person name="Shiraishi A."/>
            <person name="Satake H."/>
            <person name="Nakayama K."/>
        </authorList>
    </citation>
    <scope>NUCLEOTIDE SEQUENCE</scope>
</reference>
<organism evidence="2">
    <name type="scientific">Tanacetum cinerariifolium</name>
    <name type="common">Dalmatian daisy</name>
    <name type="synonym">Chrysanthemum cinerariifolium</name>
    <dbReference type="NCBI Taxonomy" id="118510"/>
    <lineage>
        <taxon>Eukaryota</taxon>
        <taxon>Viridiplantae</taxon>
        <taxon>Streptophyta</taxon>
        <taxon>Embryophyta</taxon>
        <taxon>Tracheophyta</taxon>
        <taxon>Spermatophyta</taxon>
        <taxon>Magnoliopsida</taxon>
        <taxon>eudicotyledons</taxon>
        <taxon>Gunneridae</taxon>
        <taxon>Pentapetalae</taxon>
        <taxon>asterids</taxon>
        <taxon>campanulids</taxon>
        <taxon>Asterales</taxon>
        <taxon>Asteraceae</taxon>
        <taxon>Asteroideae</taxon>
        <taxon>Anthemideae</taxon>
        <taxon>Anthemidinae</taxon>
        <taxon>Tanacetum</taxon>
    </lineage>
</organism>
<gene>
    <name evidence="2" type="ORF">Tci_053563</name>
</gene>
<name>A0A6L2NAC6_TANCI</name>
<evidence type="ECO:0000256" key="1">
    <source>
        <dbReference type="SAM" id="MobiDB-lite"/>
    </source>
</evidence>
<accession>A0A6L2NAC6</accession>
<sequence length="210" mass="23709">MEALIKDENAMDKGVDDIVKNHKRHHDDDDDDDDKEPLAGPNQGKKTKRRRTKDSKSSKKPSTTKETSKGKAPSKRSKTGKSASAEEPFEEPIIVVVIDDAVNTAGGDVVRNDINHKIPQYPRHTRPQTKIGLNNLQCLLILIQNGTSLYKFKEGDFVDLHLNDIEDMLLLAVQHKLFHLNDNEIVDIIVALRMFTRSLIIKRGVEDLQL</sequence>
<proteinExistence type="predicted"/>
<comment type="caution">
    <text evidence="2">The sequence shown here is derived from an EMBL/GenBank/DDBJ whole genome shotgun (WGS) entry which is preliminary data.</text>
</comment>
<feature type="compositionally biased region" description="Basic and acidic residues" evidence="1">
    <location>
        <begin position="1"/>
        <end position="20"/>
    </location>
</feature>
<dbReference type="EMBL" id="BKCJ010008312">
    <property type="protein sequence ID" value="GEU81585.1"/>
    <property type="molecule type" value="Genomic_DNA"/>
</dbReference>
<feature type="region of interest" description="Disordered" evidence="1">
    <location>
        <begin position="1"/>
        <end position="86"/>
    </location>
</feature>